<proteinExistence type="predicted"/>
<organism evidence="2 3">
    <name type="scientific">Candidatus Methylumidiphilus alinenensis</name>
    <dbReference type="NCBI Taxonomy" id="2202197"/>
    <lineage>
        <taxon>Bacteria</taxon>
        <taxon>Pseudomonadati</taxon>
        <taxon>Pseudomonadota</taxon>
        <taxon>Gammaproteobacteria</taxon>
        <taxon>Methylococcales</taxon>
        <taxon>Candidatus Methylumidiphilus</taxon>
    </lineage>
</organism>
<reference evidence="2 3" key="1">
    <citation type="journal article" date="2018" name="Aquat. Microb. Ecol.">
        <title>Gammaproteobacterial methanotrophs dominate.</title>
        <authorList>
            <person name="Rissanen A.J."/>
            <person name="Saarenheimo J."/>
            <person name="Tiirola M."/>
            <person name="Peura S."/>
            <person name="Aalto S.L."/>
            <person name="Karvinen A."/>
            <person name="Nykanen H."/>
        </authorList>
    </citation>
    <scope>NUCLEOTIDE SEQUENCE [LARGE SCALE GENOMIC DNA]</scope>
    <source>
        <strain evidence="2">AMbin10</strain>
    </source>
</reference>
<evidence type="ECO:0008006" key="4">
    <source>
        <dbReference type="Google" id="ProtNLM"/>
    </source>
</evidence>
<keyword evidence="1" id="KW-0472">Membrane</keyword>
<name>A0A2W4T0P2_9GAMM</name>
<dbReference type="InterPro" id="IPR007332">
    <property type="entry name" value="DUF411"/>
</dbReference>
<dbReference type="AlphaFoldDB" id="A0A2W4T0P2"/>
<protein>
    <recommendedName>
        <fullName evidence="4">CopG family transcriptional regulator</fullName>
    </recommendedName>
</protein>
<evidence type="ECO:0000313" key="3">
    <source>
        <dbReference type="Proteomes" id="UP000249396"/>
    </source>
</evidence>
<evidence type="ECO:0000313" key="2">
    <source>
        <dbReference type="EMBL" id="PZN76267.1"/>
    </source>
</evidence>
<comment type="caution">
    <text evidence="2">The sequence shown here is derived from an EMBL/GenBank/DDBJ whole genome shotgun (WGS) entry which is preliminary data.</text>
</comment>
<sequence length="194" mass="21290">MTKANRTCFCSCFSCLSWTLLFVLKNKFFPQESPNLKTTTFIFLLLALIQTACAEVSIWDKPTPTLASPVEMTVYRSPSCGCCGKWIEHIKKHGFTVNEIQSEDMDSLKQKFGVPKALQSCHTAVVNGYVVEGHVPAGDVKKLLSTKPKAAGIAAPGMPANSPGMEMGGQKPNFSVLVFDKQGNVNTFHEYLNH</sequence>
<accession>A0A2W4T0P2</accession>
<dbReference type="Proteomes" id="UP000249396">
    <property type="component" value="Unassembled WGS sequence"/>
</dbReference>
<dbReference type="InterPro" id="IPR036249">
    <property type="entry name" value="Thioredoxin-like_sf"/>
</dbReference>
<keyword evidence="1" id="KW-1133">Transmembrane helix</keyword>
<keyword evidence="1" id="KW-0812">Transmembrane</keyword>
<gene>
    <name evidence="2" type="ORF">DM484_16950</name>
</gene>
<evidence type="ECO:0000256" key="1">
    <source>
        <dbReference type="SAM" id="Phobius"/>
    </source>
</evidence>
<dbReference type="SUPFAM" id="SSF52833">
    <property type="entry name" value="Thioredoxin-like"/>
    <property type="match status" value="1"/>
</dbReference>
<feature type="transmembrane region" description="Helical" evidence="1">
    <location>
        <begin position="41"/>
        <end position="59"/>
    </location>
</feature>
<dbReference type="Pfam" id="PF04214">
    <property type="entry name" value="DUF411"/>
    <property type="match status" value="1"/>
</dbReference>
<dbReference type="EMBL" id="QJPH01000362">
    <property type="protein sequence ID" value="PZN76267.1"/>
    <property type="molecule type" value="Genomic_DNA"/>
</dbReference>